<dbReference type="SUPFAM" id="SSF53335">
    <property type="entry name" value="S-adenosyl-L-methionine-dependent methyltransferases"/>
    <property type="match status" value="1"/>
</dbReference>
<dbReference type="InterPro" id="IPR041698">
    <property type="entry name" value="Methyltransf_25"/>
</dbReference>
<evidence type="ECO:0000259" key="3">
    <source>
        <dbReference type="Pfam" id="PF13649"/>
    </source>
</evidence>
<dbReference type="KEGG" id="niy:FQ775_17460"/>
<dbReference type="Pfam" id="PF13649">
    <property type="entry name" value="Methyltransf_25"/>
    <property type="match status" value="1"/>
</dbReference>
<organism evidence="4 5">
    <name type="scientific">Nitratireductor mangrovi</name>
    <dbReference type="NCBI Taxonomy" id="2599600"/>
    <lineage>
        <taxon>Bacteria</taxon>
        <taxon>Pseudomonadati</taxon>
        <taxon>Pseudomonadota</taxon>
        <taxon>Alphaproteobacteria</taxon>
        <taxon>Hyphomicrobiales</taxon>
        <taxon>Phyllobacteriaceae</taxon>
        <taxon>Nitratireductor</taxon>
    </lineage>
</organism>
<dbReference type="AlphaFoldDB" id="A0A5B8L2P8"/>
<reference evidence="4" key="1">
    <citation type="submission" date="2020-04" db="EMBL/GenBank/DDBJ databases">
        <title>Nitratireductor sp. nov. isolated from mangrove soil.</title>
        <authorList>
            <person name="Ye Y."/>
        </authorList>
    </citation>
    <scope>NUCLEOTIDE SEQUENCE</scope>
    <source>
        <strain evidence="4">SY7</strain>
    </source>
</reference>
<accession>A0A5B8L2P8</accession>
<dbReference type="RefSeq" id="WP_146300663.1">
    <property type="nucleotide sequence ID" value="NZ_CP042301.2"/>
</dbReference>
<dbReference type="InterPro" id="IPR029063">
    <property type="entry name" value="SAM-dependent_MTases_sf"/>
</dbReference>
<dbReference type="Proteomes" id="UP000321389">
    <property type="component" value="Chromosome"/>
</dbReference>
<keyword evidence="5" id="KW-1185">Reference proteome</keyword>
<proteinExistence type="predicted"/>
<dbReference type="CDD" id="cd02440">
    <property type="entry name" value="AdoMet_MTases"/>
    <property type="match status" value="1"/>
</dbReference>
<evidence type="ECO:0000313" key="5">
    <source>
        <dbReference type="Proteomes" id="UP000321389"/>
    </source>
</evidence>
<protein>
    <submittedName>
        <fullName evidence="4">Class I SAM-dependent methyltransferase</fullName>
    </submittedName>
</protein>
<dbReference type="EMBL" id="CP042301">
    <property type="protein sequence ID" value="QDZ02022.1"/>
    <property type="molecule type" value="Genomic_DNA"/>
</dbReference>
<dbReference type="Gene3D" id="3.40.50.150">
    <property type="entry name" value="Vaccinia Virus protein VP39"/>
    <property type="match status" value="1"/>
</dbReference>
<evidence type="ECO:0000256" key="1">
    <source>
        <dbReference type="ARBA" id="ARBA00022603"/>
    </source>
</evidence>
<gene>
    <name evidence="4" type="ORF">FQ775_17460</name>
</gene>
<feature type="domain" description="Methyltransferase" evidence="3">
    <location>
        <begin position="46"/>
        <end position="139"/>
    </location>
</feature>
<dbReference type="GO" id="GO:0032259">
    <property type="term" value="P:methylation"/>
    <property type="evidence" value="ECO:0007669"/>
    <property type="project" value="UniProtKB-KW"/>
</dbReference>
<name>A0A5B8L2P8_9HYPH</name>
<keyword evidence="1 4" id="KW-0489">Methyltransferase</keyword>
<evidence type="ECO:0000313" key="4">
    <source>
        <dbReference type="EMBL" id="QDZ02022.1"/>
    </source>
</evidence>
<dbReference type="GO" id="GO:0008168">
    <property type="term" value="F:methyltransferase activity"/>
    <property type="evidence" value="ECO:0007669"/>
    <property type="project" value="UniProtKB-KW"/>
</dbReference>
<keyword evidence="2" id="KW-0808">Transferase</keyword>
<dbReference type="PANTHER" id="PTHR43861">
    <property type="entry name" value="TRANS-ACONITATE 2-METHYLTRANSFERASE-RELATED"/>
    <property type="match status" value="1"/>
</dbReference>
<evidence type="ECO:0000256" key="2">
    <source>
        <dbReference type="ARBA" id="ARBA00022679"/>
    </source>
</evidence>
<dbReference type="PANTHER" id="PTHR43861:SF1">
    <property type="entry name" value="TRANS-ACONITATE 2-METHYLTRANSFERASE"/>
    <property type="match status" value="1"/>
</dbReference>
<dbReference type="OrthoDB" id="5642573at2"/>
<sequence>MSQTLRDERFWDRLARKYAKDPITDMAGYEKTLGRTRTYLHAGDRVLEFGCGTGTTALKLAPHVGTYVATDISGEMIAIAREKATAGGEGRVDFQKGTLDDAPWEDSSFDAILAFNAVHMLTDVAAGVAAVRRLLKPGGLFVSKTPCLGDANILIRMAVPVMQMIGKAPSVSSFTAARLENVITDAGFSIIERARHGSRGMDIRPFIVARRD</sequence>